<evidence type="ECO:0008006" key="5">
    <source>
        <dbReference type="Google" id="ProtNLM"/>
    </source>
</evidence>
<evidence type="ECO:0000313" key="3">
    <source>
        <dbReference type="EMBL" id="MBP2330929.1"/>
    </source>
</evidence>
<keyword evidence="2" id="KW-1133">Transmembrane helix</keyword>
<evidence type="ECO:0000256" key="2">
    <source>
        <dbReference type="SAM" id="Phobius"/>
    </source>
</evidence>
<proteinExistence type="predicted"/>
<organism evidence="3 4">
    <name type="scientific">Kibdelosporangium banguiense</name>
    <dbReference type="NCBI Taxonomy" id="1365924"/>
    <lineage>
        <taxon>Bacteria</taxon>
        <taxon>Bacillati</taxon>
        <taxon>Actinomycetota</taxon>
        <taxon>Actinomycetes</taxon>
        <taxon>Pseudonocardiales</taxon>
        <taxon>Pseudonocardiaceae</taxon>
        <taxon>Kibdelosporangium</taxon>
    </lineage>
</organism>
<sequence length="175" mass="19730">MINSNLFRCRVPGLRANGKPRGRFTRGDAEDWLFWVLLGWITPLAGLVFAVEPKVRVYGADADVLSVQWMRSFETLTRMTYTIVTAGRVAVAVKTLAEPEILWQSEIDRMWVVGSDRRTLLWAGFPGRLPRRHPARARLDRSSPRSDAGPPVTRRRDRTPVIPSPVTCGTGPQFC</sequence>
<dbReference type="EMBL" id="JAGINW010000001">
    <property type="protein sequence ID" value="MBP2330929.1"/>
    <property type="molecule type" value="Genomic_DNA"/>
</dbReference>
<comment type="caution">
    <text evidence="3">The sequence shown here is derived from an EMBL/GenBank/DDBJ whole genome shotgun (WGS) entry which is preliminary data.</text>
</comment>
<gene>
    <name evidence="3" type="ORF">JOF56_011314</name>
</gene>
<name>A0ABS4U2P2_9PSEU</name>
<protein>
    <recommendedName>
        <fullName evidence="5">PH domain-containing protein</fullName>
    </recommendedName>
</protein>
<dbReference type="RefSeq" id="WP_209647587.1">
    <property type="nucleotide sequence ID" value="NZ_JAGINW010000001.1"/>
</dbReference>
<accession>A0ABS4U2P2</accession>
<evidence type="ECO:0000313" key="4">
    <source>
        <dbReference type="Proteomes" id="UP001519332"/>
    </source>
</evidence>
<keyword evidence="4" id="KW-1185">Reference proteome</keyword>
<feature type="transmembrane region" description="Helical" evidence="2">
    <location>
        <begin position="32"/>
        <end position="51"/>
    </location>
</feature>
<dbReference type="Proteomes" id="UP001519332">
    <property type="component" value="Unassembled WGS sequence"/>
</dbReference>
<keyword evidence="2" id="KW-0812">Transmembrane</keyword>
<evidence type="ECO:0000256" key="1">
    <source>
        <dbReference type="SAM" id="MobiDB-lite"/>
    </source>
</evidence>
<feature type="region of interest" description="Disordered" evidence="1">
    <location>
        <begin position="133"/>
        <end position="175"/>
    </location>
</feature>
<keyword evidence="2" id="KW-0472">Membrane</keyword>
<reference evidence="3 4" key="1">
    <citation type="submission" date="2021-03" db="EMBL/GenBank/DDBJ databases">
        <title>Sequencing the genomes of 1000 actinobacteria strains.</title>
        <authorList>
            <person name="Klenk H.-P."/>
        </authorList>
    </citation>
    <scope>NUCLEOTIDE SEQUENCE [LARGE SCALE GENOMIC DNA]</scope>
    <source>
        <strain evidence="3 4">DSM 46670</strain>
    </source>
</reference>